<feature type="transmembrane region" description="Helical" evidence="1">
    <location>
        <begin position="212"/>
        <end position="233"/>
    </location>
</feature>
<organism evidence="3 4">
    <name type="scientific">Candidatus Desantisbacteria bacterium CG_4_10_14_0_8_um_filter_48_22</name>
    <dbReference type="NCBI Taxonomy" id="1974543"/>
    <lineage>
        <taxon>Bacteria</taxon>
        <taxon>Candidatus Desantisiibacteriota</taxon>
    </lineage>
</organism>
<feature type="transmembrane region" description="Helical" evidence="1">
    <location>
        <begin position="6"/>
        <end position="25"/>
    </location>
</feature>
<feature type="domain" description="EamA" evidence="2">
    <location>
        <begin position="8"/>
        <end position="140"/>
    </location>
</feature>
<feature type="domain" description="EamA" evidence="2">
    <location>
        <begin position="153"/>
        <end position="284"/>
    </location>
</feature>
<accession>A0A2M7S7E0</accession>
<comment type="caution">
    <text evidence="3">The sequence shown here is derived from an EMBL/GenBank/DDBJ whole genome shotgun (WGS) entry which is preliminary data.</text>
</comment>
<keyword evidence="1" id="KW-1133">Transmembrane helix</keyword>
<protein>
    <recommendedName>
        <fullName evidence="2">EamA domain-containing protein</fullName>
    </recommendedName>
</protein>
<dbReference type="InterPro" id="IPR000620">
    <property type="entry name" value="EamA_dom"/>
</dbReference>
<name>A0A2M7S7E0_9BACT</name>
<feature type="transmembrane region" description="Helical" evidence="1">
    <location>
        <begin position="37"/>
        <end position="58"/>
    </location>
</feature>
<dbReference type="Proteomes" id="UP000229307">
    <property type="component" value="Unassembled WGS sequence"/>
</dbReference>
<dbReference type="InterPro" id="IPR037185">
    <property type="entry name" value="EmrE-like"/>
</dbReference>
<evidence type="ECO:0000259" key="2">
    <source>
        <dbReference type="Pfam" id="PF00892"/>
    </source>
</evidence>
<dbReference type="Gene3D" id="1.10.3730.20">
    <property type="match status" value="1"/>
</dbReference>
<feature type="transmembrane region" description="Helical" evidence="1">
    <location>
        <begin position="64"/>
        <end position="86"/>
    </location>
</feature>
<keyword evidence="1" id="KW-0472">Membrane</keyword>
<sequence>MKGEHLTALIYFIVIITVFSLITLVMRLGTDRGMSPLGLTTVVSMSSAVMVLAAVLVSRRPVNFTLFCSLLAAAGGVCGITAFLFFTKAAQIGNYAFSVSVFQLSFLIPVVFSVIAWKEKIGPFRILGICLIILSLLLITSSSSGEKKPSSGKWLLFAVSSFFINGGNGICQSTAARFGSDLLAYLLVTYLAGGILLFIFSAGRKMLGGRVFLFGTAGAACSLIGNFLTLKLLTTYPPAGVFPVTLTGPVIVSTIVSAIVFREKIRKAGYAGIFLGAAGIALLSI</sequence>
<dbReference type="EMBL" id="PFMR01000262">
    <property type="protein sequence ID" value="PIZ15455.1"/>
    <property type="molecule type" value="Genomic_DNA"/>
</dbReference>
<gene>
    <name evidence="3" type="ORF">COY52_09775</name>
</gene>
<keyword evidence="1" id="KW-0812">Transmembrane</keyword>
<feature type="transmembrane region" description="Helical" evidence="1">
    <location>
        <begin position="95"/>
        <end position="117"/>
    </location>
</feature>
<feature type="transmembrane region" description="Helical" evidence="1">
    <location>
        <begin position="239"/>
        <end position="261"/>
    </location>
</feature>
<evidence type="ECO:0000313" key="3">
    <source>
        <dbReference type="EMBL" id="PIZ15455.1"/>
    </source>
</evidence>
<dbReference type="Pfam" id="PF00892">
    <property type="entry name" value="EamA"/>
    <property type="match status" value="2"/>
</dbReference>
<dbReference type="GO" id="GO:0016020">
    <property type="term" value="C:membrane"/>
    <property type="evidence" value="ECO:0007669"/>
    <property type="project" value="InterPro"/>
</dbReference>
<dbReference type="AlphaFoldDB" id="A0A2M7S7E0"/>
<dbReference type="SUPFAM" id="SSF103481">
    <property type="entry name" value="Multidrug resistance efflux transporter EmrE"/>
    <property type="match status" value="2"/>
</dbReference>
<feature type="transmembrane region" description="Helical" evidence="1">
    <location>
        <begin position="182"/>
        <end position="200"/>
    </location>
</feature>
<proteinExistence type="predicted"/>
<reference evidence="4" key="1">
    <citation type="submission" date="2017-09" db="EMBL/GenBank/DDBJ databases">
        <title>Depth-based differentiation of microbial function through sediment-hosted aquifers and enrichment of novel symbionts in the deep terrestrial subsurface.</title>
        <authorList>
            <person name="Probst A.J."/>
            <person name="Ladd B."/>
            <person name="Jarett J.K."/>
            <person name="Geller-Mcgrath D.E."/>
            <person name="Sieber C.M.K."/>
            <person name="Emerson J.B."/>
            <person name="Anantharaman K."/>
            <person name="Thomas B.C."/>
            <person name="Malmstrom R."/>
            <person name="Stieglmeier M."/>
            <person name="Klingl A."/>
            <person name="Woyke T."/>
            <person name="Ryan C.M."/>
            <person name="Banfield J.F."/>
        </authorList>
    </citation>
    <scope>NUCLEOTIDE SEQUENCE [LARGE SCALE GENOMIC DNA]</scope>
</reference>
<evidence type="ECO:0000313" key="4">
    <source>
        <dbReference type="Proteomes" id="UP000229307"/>
    </source>
</evidence>
<feature type="transmembrane region" description="Helical" evidence="1">
    <location>
        <begin position="123"/>
        <end position="142"/>
    </location>
</feature>
<evidence type="ECO:0000256" key="1">
    <source>
        <dbReference type="SAM" id="Phobius"/>
    </source>
</evidence>